<gene>
    <name evidence="13" type="ORF">g.38515</name>
</gene>
<dbReference type="InterPro" id="IPR004179">
    <property type="entry name" value="Sec63-dom"/>
</dbReference>
<keyword evidence="3" id="KW-0378">Hydrolase</keyword>
<keyword evidence="6" id="KW-0413">Isomerase</keyword>
<dbReference type="Gene3D" id="3.40.50.300">
    <property type="entry name" value="P-loop containing nucleotide triphosphate hydrolases"/>
    <property type="match status" value="2"/>
</dbReference>
<dbReference type="InterPro" id="IPR001650">
    <property type="entry name" value="Helicase_C-like"/>
</dbReference>
<evidence type="ECO:0000256" key="6">
    <source>
        <dbReference type="ARBA" id="ARBA00023235"/>
    </source>
</evidence>
<comment type="catalytic activity">
    <reaction evidence="10">
        <text>ATP + H2O = ADP + phosphate + H(+)</text>
        <dbReference type="Rhea" id="RHEA:13065"/>
        <dbReference type="ChEBI" id="CHEBI:15377"/>
        <dbReference type="ChEBI" id="CHEBI:15378"/>
        <dbReference type="ChEBI" id="CHEBI:30616"/>
        <dbReference type="ChEBI" id="CHEBI:43474"/>
        <dbReference type="ChEBI" id="CHEBI:456216"/>
        <dbReference type="EC" id="5.6.2.4"/>
    </reaction>
</comment>
<dbReference type="PANTHER" id="PTHR47835">
    <property type="entry name" value="HFM1, ATP DEPENDENT DNA HELICASE HOMOLOG"/>
    <property type="match status" value="1"/>
</dbReference>
<keyword evidence="2" id="KW-0547">Nucleotide-binding</keyword>
<dbReference type="GO" id="GO:0007131">
    <property type="term" value="P:reciprocal meiotic recombination"/>
    <property type="evidence" value="ECO:0007669"/>
    <property type="project" value="UniProtKB-ARBA"/>
</dbReference>
<dbReference type="Gene3D" id="1.10.3380.10">
    <property type="entry name" value="Sec63 N-terminal domain-like domain"/>
    <property type="match status" value="1"/>
</dbReference>
<organism evidence="13">
    <name type="scientific">Clastoptera arizonana</name>
    <name type="common">Arizona spittle bug</name>
    <dbReference type="NCBI Taxonomy" id="38151"/>
    <lineage>
        <taxon>Eukaryota</taxon>
        <taxon>Metazoa</taxon>
        <taxon>Ecdysozoa</taxon>
        <taxon>Arthropoda</taxon>
        <taxon>Hexapoda</taxon>
        <taxon>Insecta</taxon>
        <taxon>Pterygota</taxon>
        <taxon>Neoptera</taxon>
        <taxon>Paraneoptera</taxon>
        <taxon>Hemiptera</taxon>
        <taxon>Auchenorrhyncha</taxon>
        <taxon>Cercopoidea</taxon>
        <taxon>Clastopteridae</taxon>
        <taxon>Clastoptera</taxon>
    </lineage>
</organism>
<evidence type="ECO:0000256" key="5">
    <source>
        <dbReference type="ARBA" id="ARBA00022840"/>
    </source>
</evidence>
<dbReference type="PANTHER" id="PTHR47835:SF3">
    <property type="entry name" value="HELICASE FOR MEIOSIS 1"/>
    <property type="match status" value="1"/>
</dbReference>
<dbReference type="SUPFAM" id="SSF52540">
    <property type="entry name" value="P-loop containing nucleoside triphosphate hydrolases"/>
    <property type="match status" value="2"/>
</dbReference>
<comment type="similarity">
    <text evidence="1">Belongs to the helicase family. SKI2 subfamily.</text>
</comment>
<dbReference type="SUPFAM" id="SSF158702">
    <property type="entry name" value="Sec63 N-terminal domain-like"/>
    <property type="match status" value="1"/>
</dbReference>
<feature type="non-terminal residue" evidence="13">
    <location>
        <position position="1703"/>
    </location>
</feature>
<feature type="domain" description="Helicase C-terminal" evidence="12">
    <location>
        <begin position="113"/>
        <end position="301"/>
    </location>
</feature>
<reference evidence="13" key="1">
    <citation type="submission" date="2015-12" db="EMBL/GenBank/DDBJ databases">
        <title>De novo transcriptome assembly of four potential Pierce s Disease insect vectors from Arizona vineyards.</title>
        <authorList>
            <person name="Tassone E.E."/>
        </authorList>
    </citation>
    <scope>NUCLEOTIDE SEQUENCE</scope>
</reference>
<evidence type="ECO:0000256" key="7">
    <source>
        <dbReference type="ARBA" id="ARBA00023254"/>
    </source>
</evidence>
<dbReference type="GO" id="GO:0005524">
    <property type="term" value="F:ATP binding"/>
    <property type="evidence" value="ECO:0007669"/>
    <property type="project" value="UniProtKB-KW"/>
</dbReference>
<dbReference type="Pfam" id="PF23445">
    <property type="entry name" value="WHD_SNRNP200"/>
    <property type="match status" value="1"/>
</dbReference>
<dbReference type="FunFam" id="1.10.10.10:FF:000012">
    <property type="entry name" value="U5 small nuclear ribonucleoprotein helicase"/>
    <property type="match status" value="1"/>
</dbReference>
<protein>
    <recommendedName>
        <fullName evidence="9">DNA 3'-5' helicase</fullName>
        <ecNumber evidence="9">5.6.2.4</ecNumber>
    </recommendedName>
</protein>
<evidence type="ECO:0000256" key="3">
    <source>
        <dbReference type="ARBA" id="ARBA00022801"/>
    </source>
</evidence>
<feature type="region of interest" description="Disordered" evidence="11">
    <location>
        <begin position="1098"/>
        <end position="1117"/>
    </location>
</feature>
<dbReference type="Gene3D" id="1.10.10.10">
    <property type="entry name" value="Winged helix-like DNA-binding domain superfamily/Winged helix DNA-binding domain"/>
    <property type="match status" value="1"/>
</dbReference>
<sequence length="1703" mass="195213">KLFLIDEVHLLNEERRGATLEAVVSRMKTVQNTLNFGNQAETPMLKIRFIAVSATIPNIEDVAEWLGDSPESPAVFEKFGEEMRPVKLQKVVRGYPTKQFKSPFMFDINLSYKIRSIISEYSNGKPTLIFCSTRKSVQQTSSILIQCITFRITQEQKDKIQQASTQLSDRKISEYLLHGVGCHHAGMMVEDRHIISELFRGGALPTLVATSTLAIGVNLPAHLVIIKSTQQYISGEMREYSEGQILQMMGRAGRPQFDNTATVVIMTRDCTKARYEMQINGKELVESTLHRHLAEYLNAEIVLKTVCDVAVAMNWIRSTFLYVRASRNPRHYGIAIGLSKEAFEARLQDLCLREINALARYELVTLSEGYDIQTTDTGTLMAKFYISFETMKLFTQVKGSETMVQLIDLLSKSHEYEDIKLRVNERKTLNMLNCHNVRDTIQYKIPSKIKTKEMKINCLIQAVLGCLPIMDPSLNQEALKVIKIGVRLSKGLALYLWKKPYFNSLVNSLLLAKCLQCKLWNNSLFVSRQLPNIGPALSGLLIAAGKTSFRSILQSNPRDLERILNRHPPMGNQLQEAVLGIPQFKLELKEIDNRSRVIVRVELINAGKSNKYHKMYLVVGNSTNNSILHKIILQESNFEENNCVYSKKLLILPNENKNEIFAHLISDTWVGIDCKIKVELKQSCGTSRVYTPLEKFIRKRKINFEVDDDQLKRKGNLNNFIFTPVKKLKSNKNFNSKNLVSNKDDENYSSFIKQKENICLKKNTDTVFRDITFMHEDNEYNKSYDHNFTGKYSCNNLLNTTNKFISNSSTAKQYSSISNLKIKQVNISPFEYTSTIKTTINKVDGCNDQDLSTDYEKSCDYDLIQDLSKGFDMIKIKDKRFLEINKLLINNNISTSRKESNFENLEPIYSDKNSYHTITNEPIENKNQTMSNKKNHPFIVDKLEVLHKPLIKSSDRTLLNFKIKSQPMFNTIEDLNEEETEKVKSESNEKRSNIFNNADSTKIRIVDNTDFELVNKILPASASKQKKKTMIQNISGDCNLSQTVDASLTKKKIIGDIPVFDNEKNNSKINHSRRVNDNQINDLINQYESRSIVQSDSTFKTSNKHKGKQGNFSTTPQVQTVNDENKSFCKSNETMELFNFSTCKTPSFNAWNYDSLKENSIGYNHTRHKTLSNQELITVNKSLWSSSNSTNLSTTFCQPITKSFTQNILKHPKFNINEKNQEILLPHSSENKGCIQKNFFSCTSHKTNQIFQPVCISTPNYFSKHDTFNNTNNSELLFTSLISQNKGFIYDKNKSLCKSNNPDNNFKNYRIPTKLFSYNVIESHKINENSNNRDPIPLKVNKEKEMSCKSDQPNNISLLEPRNNQHFQGIEASNNLQNNNKIKFSDNKFTLLENKNIDQNEVQALPAIYRGTMKKPNYCFGENLKSDNETTQFVTTPRHQRILYTSNNINNIDQVVVDKEMSLATKLSKNAINIKSQSFYQKMPSQNLGLTEQYETQFLSLYLGNSMKKSKSFGSANKWSGKANYQPDSILLNPNSSQFHDSSSDIVQNVDELFENKAEDKNCNTSINNYTYQKIKNDLQKENNLLNIENIYKNDIRKDMEIQLVKKLVLSNFNSTLIRKPASQIFNIISSNKTSLSNINESNEPESIEEIKHNLPDSLPSDNCNTSNTIDLDYYTNIQCENQNYDHLSRSSLKDDSKFDLQK</sequence>
<dbReference type="InterPro" id="IPR052247">
    <property type="entry name" value="Meiotic_Crossover_Helicase"/>
</dbReference>
<keyword evidence="7" id="KW-0469">Meiosis</keyword>
<evidence type="ECO:0000256" key="2">
    <source>
        <dbReference type="ARBA" id="ARBA00022741"/>
    </source>
</evidence>
<proteinExistence type="inferred from homology"/>
<evidence type="ECO:0000256" key="11">
    <source>
        <dbReference type="SAM" id="MobiDB-lite"/>
    </source>
</evidence>
<dbReference type="FunFam" id="3.40.50.300:FF:001076">
    <property type="entry name" value="ATP-dependent DNA helicase MER3"/>
    <property type="match status" value="1"/>
</dbReference>
<name>A0A1B6CDL6_9HEMI</name>
<dbReference type="SMART" id="SM00490">
    <property type="entry name" value="HELICc"/>
    <property type="match status" value="1"/>
</dbReference>
<dbReference type="CDD" id="cd18795">
    <property type="entry name" value="SF2_C_Ski2"/>
    <property type="match status" value="1"/>
</dbReference>
<dbReference type="EMBL" id="GEDC01025843">
    <property type="protein sequence ID" value="JAS11455.1"/>
    <property type="molecule type" value="Transcribed_RNA"/>
</dbReference>
<keyword evidence="5" id="KW-0067">ATP-binding</keyword>
<dbReference type="Pfam" id="PF00271">
    <property type="entry name" value="Helicase_C"/>
    <property type="match status" value="1"/>
</dbReference>
<keyword evidence="4" id="KW-0347">Helicase</keyword>
<evidence type="ECO:0000256" key="10">
    <source>
        <dbReference type="ARBA" id="ARBA00048988"/>
    </source>
</evidence>
<dbReference type="EC" id="5.6.2.4" evidence="9"/>
<dbReference type="GO" id="GO:0016787">
    <property type="term" value="F:hydrolase activity"/>
    <property type="evidence" value="ECO:0007669"/>
    <property type="project" value="UniProtKB-KW"/>
</dbReference>
<evidence type="ECO:0000259" key="12">
    <source>
        <dbReference type="PROSITE" id="PS51194"/>
    </source>
</evidence>
<evidence type="ECO:0000256" key="1">
    <source>
        <dbReference type="ARBA" id="ARBA00010140"/>
    </source>
</evidence>
<evidence type="ECO:0000256" key="9">
    <source>
        <dbReference type="ARBA" id="ARBA00034808"/>
    </source>
</evidence>
<dbReference type="Pfam" id="PF02889">
    <property type="entry name" value="Sec63"/>
    <property type="match status" value="1"/>
</dbReference>
<dbReference type="SMART" id="SM00973">
    <property type="entry name" value="Sec63"/>
    <property type="match status" value="1"/>
</dbReference>
<comment type="catalytic activity">
    <reaction evidence="8">
        <text>Couples ATP hydrolysis with the unwinding of duplex DNA by translocating in the 3'-5' direction.</text>
        <dbReference type="EC" id="5.6.2.4"/>
    </reaction>
</comment>
<dbReference type="InterPro" id="IPR036388">
    <property type="entry name" value="WH-like_DNA-bd_sf"/>
</dbReference>
<dbReference type="InterPro" id="IPR057842">
    <property type="entry name" value="WH_MER3"/>
</dbReference>
<evidence type="ECO:0000256" key="4">
    <source>
        <dbReference type="ARBA" id="ARBA00022806"/>
    </source>
</evidence>
<dbReference type="InterPro" id="IPR027417">
    <property type="entry name" value="P-loop_NTPase"/>
</dbReference>
<dbReference type="PROSITE" id="PS51194">
    <property type="entry name" value="HELICASE_CTER"/>
    <property type="match status" value="1"/>
</dbReference>
<feature type="non-terminal residue" evidence="13">
    <location>
        <position position="1"/>
    </location>
</feature>
<accession>A0A1B6CDL6</accession>
<dbReference type="GO" id="GO:0043138">
    <property type="term" value="F:3'-5' DNA helicase activity"/>
    <property type="evidence" value="ECO:0007669"/>
    <property type="project" value="UniProtKB-EC"/>
</dbReference>
<evidence type="ECO:0000313" key="13">
    <source>
        <dbReference type="EMBL" id="JAS11455.1"/>
    </source>
</evidence>
<evidence type="ECO:0000256" key="8">
    <source>
        <dbReference type="ARBA" id="ARBA00034617"/>
    </source>
</evidence>